<dbReference type="SUPFAM" id="SSF53448">
    <property type="entry name" value="Nucleotide-diphospho-sugar transferases"/>
    <property type="match status" value="1"/>
</dbReference>
<dbReference type="AlphaFoldDB" id="A0AAR5P7F2"/>
<evidence type="ECO:0000313" key="11">
    <source>
        <dbReference type="EnsemblMetazoa" id="XP_019756782.1"/>
    </source>
</evidence>
<comment type="similarity">
    <text evidence="2">Belongs to the eIF-2B gamma/epsilon subunits family.</text>
</comment>
<comment type="function">
    <text evidence="8">Acts as a component of the translation initiation factor 2B (eIF2B) complex, which catalyzes the exchange of GDP for GTP on the eukaryotic initiation factor 2 (eIF2) complex gamma subunit. Its guanine nucleotide exchange factor activity is repressed when bound to eIF2 complex phosphorylated on the alpha subunit, thereby limiting the amount of methionyl-initiator methionine tRNA available to the ribosome and consequently global translation is repressed.</text>
</comment>
<evidence type="ECO:0000256" key="4">
    <source>
        <dbReference type="ARBA" id="ARBA00022540"/>
    </source>
</evidence>
<dbReference type="GO" id="GO:0005085">
    <property type="term" value="F:guanyl-nucleotide exchange factor activity"/>
    <property type="evidence" value="ECO:0007669"/>
    <property type="project" value="TreeGrafter"/>
</dbReference>
<reference evidence="12" key="1">
    <citation type="journal article" date="2013" name="Genome Biol.">
        <title>Draft genome of the mountain pine beetle, Dendroctonus ponderosae Hopkins, a major forest pest.</title>
        <authorList>
            <person name="Keeling C.I."/>
            <person name="Yuen M.M."/>
            <person name="Liao N.Y."/>
            <person name="Docking T.R."/>
            <person name="Chan S.K."/>
            <person name="Taylor G.A."/>
            <person name="Palmquist D.L."/>
            <person name="Jackman S.D."/>
            <person name="Nguyen A."/>
            <person name="Li M."/>
            <person name="Henderson H."/>
            <person name="Janes J.K."/>
            <person name="Zhao Y."/>
            <person name="Pandoh P."/>
            <person name="Moore R."/>
            <person name="Sperling F.A."/>
            <person name="Huber D.P."/>
            <person name="Birol I."/>
            <person name="Jones S.J."/>
            <person name="Bohlmann J."/>
        </authorList>
    </citation>
    <scope>NUCLEOTIDE SEQUENCE</scope>
</reference>
<dbReference type="InterPro" id="IPR051960">
    <property type="entry name" value="eIF2B_gamma"/>
</dbReference>
<evidence type="ECO:0000313" key="12">
    <source>
        <dbReference type="Proteomes" id="UP000019118"/>
    </source>
</evidence>
<sequence>MPINAEFQAVVLAGGRGSRMLELTAAQPKSLLPVGPHPLLWYPLLQLQDAGFAEALVVVQAQQLEKIQGAMERQPLTIRLQFVAMPESCEDLGTADSLRMPELQERLKGDVLVMSGDVVGDVDLGGVMRTFRKHDASVAALMLQPLGG</sequence>
<organism evidence="11 12">
    <name type="scientific">Dendroctonus ponderosae</name>
    <name type="common">Mountain pine beetle</name>
    <dbReference type="NCBI Taxonomy" id="77166"/>
    <lineage>
        <taxon>Eukaryota</taxon>
        <taxon>Metazoa</taxon>
        <taxon>Ecdysozoa</taxon>
        <taxon>Arthropoda</taxon>
        <taxon>Hexapoda</taxon>
        <taxon>Insecta</taxon>
        <taxon>Pterygota</taxon>
        <taxon>Neoptera</taxon>
        <taxon>Endopterygota</taxon>
        <taxon>Coleoptera</taxon>
        <taxon>Polyphaga</taxon>
        <taxon>Cucujiformia</taxon>
        <taxon>Curculionidae</taxon>
        <taxon>Scolytinae</taxon>
        <taxon>Dendroctonus</taxon>
    </lineage>
</organism>
<dbReference type="GO" id="GO:0003743">
    <property type="term" value="F:translation initiation factor activity"/>
    <property type="evidence" value="ECO:0007669"/>
    <property type="project" value="UniProtKB-KW"/>
</dbReference>
<dbReference type="Pfam" id="PF00483">
    <property type="entry name" value="NTP_transferase"/>
    <property type="match status" value="1"/>
</dbReference>
<dbReference type="Proteomes" id="UP000019118">
    <property type="component" value="Unassembled WGS sequence"/>
</dbReference>
<accession>A0AAR5P7F2</accession>
<dbReference type="PANTHER" id="PTHR45989">
    <property type="entry name" value="TRANSLATION INITIATION FACTOR EIF-2B SUBUNIT GAMMA"/>
    <property type="match status" value="1"/>
</dbReference>
<comment type="subcellular location">
    <subcellularLocation>
        <location evidence="1">Cytoplasm</location>
        <location evidence="1">Cytosol</location>
    </subcellularLocation>
</comment>
<proteinExistence type="inferred from homology"/>
<evidence type="ECO:0000259" key="10">
    <source>
        <dbReference type="Pfam" id="PF00483"/>
    </source>
</evidence>
<evidence type="ECO:0000256" key="9">
    <source>
        <dbReference type="ARBA" id="ARBA00046432"/>
    </source>
</evidence>
<dbReference type="InterPro" id="IPR029044">
    <property type="entry name" value="Nucleotide-diphossugar_trans"/>
</dbReference>
<evidence type="ECO:0000256" key="5">
    <source>
        <dbReference type="ARBA" id="ARBA00022917"/>
    </source>
</evidence>
<dbReference type="GO" id="GO:0005829">
    <property type="term" value="C:cytosol"/>
    <property type="evidence" value="ECO:0007669"/>
    <property type="project" value="UniProtKB-SubCell"/>
</dbReference>
<keyword evidence="12" id="KW-1185">Reference proteome</keyword>
<feature type="domain" description="Nucleotidyl transferase" evidence="10">
    <location>
        <begin position="9"/>
        <end position="140"/>
    </location>
</feature>
<keyword evidence="4" id="KW-0396">Initiation factor</keyword>
<keyword evidence="3" id="KW-0963">Cytoplasm</keyword>
<protein>
    <recommendedName>
        <fullName evidence="6">Translation initiation factor eIF2B subunit gamma</fullName>
    </recommendedName>
    <alternativeName>
        <fullName evidence="7">eIF2B GDP-GTP exchange factor subunit gamma</fullName>
    </alternativeName>
</protein>
<dbReference type="Gene3D" id="3.90.550.10">
    <property type="entry name" value="Spore Coat Polysaccharide Biosynthesis Protein SpsA, Chain A"/>
    <property type="match status" value="1"/>
</dbReference>
<comment type="subunit">
    <text evidence="9">Component of the translation initiation factor 2B (eIF2B) complex which is a heterodecamer of two sets of five different subunits: alpha, beta, gamma, delta and epsilon. Subunits alpha, beta and delta comprise a regulatory subcomplex and subunits epsilon and gamma comprise a catalytic subcomplex. Within the complex, the hexameric regulatory complex resides at the center, with the two heterodimeric catalytic subcomplexes bound on opposite sides.</text>
</comment>
<evidence type="ECO:0000256" key="7">
    <source>
        <dbReference type="ARBA" id="ARBA00044229"/>
    </source>
</evidence>
<name>A0AAR5P7F2_DENPD</name>
<keyword evidence="5" id="KW-0648">Protein biosynthesis</keyword>
<evidence type="ECO:0000256" key="2">
    <source>
        <dbReference type="ARBA" id="ARBA00007878"/>
    </source>
</evidence>
<dbReference type="EnsemblMetazoa" id="XM_019901223.1">
    <property type="protein sequence ID" value="XP_019756782.1"/>
    <property type="gene ID" value="LOC109535302"/>
</dbReference>
<evidence type="ECO:0000256" key="1">
    <source>
        <dbReference type="ARBA" id="ARBA00004514"/>
    </source>
</evidence>
<dbReference type="InterPro" id="IPR005835">
    <property type="entry name" value="NTP_transferase_dom"/>
</dbReference>
<dbReference type="GO" id="GO:0002183">
    <property type="term" value="P:cytoplasmic translational initiation"/>
    <property type="evidence" value="ECO:0007669"/>
    <property type="project" value="TreeGrafter"/>
</dbReference>
<reference evidence="11" key="2">
    <citation type="submission" date="2024-08" db="UniProtKB">
        <authorList>
            <consortium name="EnsemblMetazoa"/>
        </authorList>
    </citation>
    <scope>IDENTIFICATION</scope>
</reference>
<dbReference type="PANTHER" id="PTHR45989:SF1">
    <property type="entry name" value="TRANSLATION INITIATION FACTOR EIF-2B SUBUNIT GAMMA"/>
    <property type="match status" value="1"/>
</dbReference>
<dbReference type="GO" id="GO:0005851">
    <property type="term" value="C:eukaryotic translation initiation factor 2B complex"/>
    <property type="evidence" value="ECO:0007669"/>
    <property type="project" value="TreeGrafter"/>
</dbReference>
<evidence type="ECO:0000256" key="6">
    <source>
        <dbReference type="ARBA" id="ARBA00044196"/>
    </source>
</evidence>
<evidence type="ECO:0000256" key="3">
    <source>
        <dbReference type="ARBA" id="ARBA00022490"/>
    </source>
</evidence>
<evidence type="ECO:0000256" key="8">
    <source>
        <dbReference type="ARBA" id="ARBA00045373"/>
    </source>
</evidence>